<reference evidence="1 2" key="1">
    <citation type="journal article" date="2019" name="Genome Biol. Evol.">
        <title>Insights into the evolution of the New World diploid cottons (Gossypium, subgenus Houzingenia) based on genome sequencing.</title>
        <authorList>
            <person name="Grover C.E."/>
            <person name="Arick M.A. 2nd"/>
            <person name="Thrash A."/>
            <person name="Conover J.L."/>
            <person name="Sanders W.S."/>
            <person name="Peterson D.G."/>
            <person name="Frelichowski J.E."/>
            <person name="Scheffler J.A."/>
            <person name="Scheffler B.E."/>
            <person name="Wendel J.F."/>
        </authorList>
    </citation>
    <scope>NUCLEOTIDE SEQUENCE [LARGE SCALE GENOMIC DNA]</scope>
    <source>
        <strain evidence="1">27</strain>
        <tissue evidence="1">Leaf</tissue>
    </source>
</reference>
<dbReference type="AlphaFoldDB" id="A0A7J8R9P8"/>
<name>A0A7J8R9P8_GOSDV</name>
<sequence>MKKGDLLMDQLENIMEKEQVNPSQTLHRKIGEAISKFLVYEQLHFQLASSLWLYNLIQVSIEVGQGVKLSIPYEVSNVYLELEYQRVRDWVNGLKTHWKKLGATLMCDAHCLDLCLEDIRKKPTVAKMLNEAKKVT</sequence>
<proteinExistence type="predicted"/>
<gene>
    <name evidence="1" type="ORF">Godav_011349</name>
</gene>
<evidence type="ECO:0000313" key="1">
    <source>
        <dbReference type="EMBL" id="MBA0610511.1"/>
    </source>
</evidence>
<organism evidence="1 2">
    <name type="scientific">Gossypium davidsonii</name>
    <name type="common">Davidson's cotton</name>
    <name type="synonym">Gossypium klotzschianum subsp. davidsonii</name>
    <dbReference type="NCBI Taxonomy" id="34287"/>
    <lineage>
        <taxon>Eukaryota</taxon>
        <taxon>Viridiplantae</taxon>
        <taxon>Streptophyta</taxon>
        <taxon>Embryophyta</taxon>
        <taxon>Tracheophyta</taxon>
        <taxon>Spermatophyta</taxon>
        <taxon>Magnoliopsida</taxon>
        <taxon>eudicotyledons</taxon>
        <taxon>Gunneridae</taxon>
        <taxon>Pentapetalae</taxon>
        <taxon>rosids</taxon>
        <taxon>malvids</taxon>
        <taxon>Malvales</taxon>
        <taxon>Malvaceae</taxon>
        <taxon>Malvoideae</taxon>
        <taxon>Gossypium</taxon>
    </lineage>
</organism>
<protein>
    <submittedName>
        <fullName evidence="1">Uncharacterized protein</fullName>
    </submittedName>
</protein>
<dbReference type="Proteomes" id="UP000593561">
    <property type="component" value="Unassembled WGS sequence"/>
</dbReference>
<accession>A0A7J8R9P8</accession>
<dbReference type="EMBL" id="JABFAC010000004">
    <property type="protein sequence ID" value="MBA0610511.1"/>
    <property type="molecule type" value="Genomic_DNA"/>
</dbReference>
<comment type="caution">
    <text evidence="1">The sequence shown here is derived from an EMBL/GenBank/DDBJ whole genome shotgun (WGS) entry which is preliminary data.</text>
</comment>
<keyword evidence="2" id="KW-1185">Reference proteome</keyword>
<evidence type="ECO:0000313" key="2">
    <source>
        <dbReference type="Proteomes" id="UP000593561"/>
    </source>
</evidence>